<dbReference type="InterPro" id="IPR001280">
    <property type="entry name" value="PSI_PsaA/B"/>
</dbReference>
<dbReference type="SUPFAM" id="SSF81558">
    <property type="entry name" value="Photosystem I subunits PsaA/PsaB"/>
    <property type="match status" value="1"/>
</dbReference>
<dbReference type="PANTHER" id="PTHR30128:SF19">
    <property type="entry name" value="PHOTOSYSTEM I P700 CHLOROPHYLL A APOPROTEIN A1-RELATED"/>
    <property type="match status" value="1"/>
</dbReference>
<keyword evidence="3" id="KW-1185">Reference proteome</keyword>
<dbReference type="Pfam" id="PF00223">
    <property type="entry name" value="PsaA_PsaB"/>
    <property type="match status" value="1"/>
</dbReference>
<evidence type="ECO:0000313" key="1">
    <source>
        <dbReference type="EMBL" id="KEH22302.1"/>
    </source>
</evidence>
<evidence type="ECO:0000313" key="2">
    <source>
        <dbReference type="EnsemblPlants" id="KEH22302"/>
    </source>
</evidence>
<evidence type="ECO:0000313" key="3">
    <source>
        <dbReference type="Proteomes" id="UP000002051"/>
    </source>
</evidence>
<dbReference type="AlphaFoldDB" id="A0A072TXZ0"/>
<name>A0A072TXZ0_MEDTR</name>
<dbReference type="PANTHER" id="PTHR30128">
    <property type="entry name" value="OUTER MEMBRANE PROTEIN, OMPA-RELATED"/>
    <property type="match status" value="1"/>
</dbReference>
<dbReference type="Proteomes" id="UP000002051">
    <property type="component" value="Unassembled WGS sequence"/>
</dbReference>
<dbReference type="HOGENOM" id="CLU_2501374_0_0_1"/>
<dbReference type="GO" id="GO:0009579">
    <property type="term" value="C:thylakoid"/>
    <property type="evidence" value="ECO:0007669"/>
    <property type="project" value="InterPro"/>
</dbReference>
<proteinExistence type="predicted"/>
<dbReference type="PRINTS" id="PR00257">
    <property type="entry name" value="PHOTSYSPSAAB"/>
</dbReference>
<dbReference type="Gene3D" id="1.20.1130.10">
    <property type="entry name" value="Photosystem I PsaA/PsaB"/>
    <property type="match status" value="1"/>
</dbReference>
<protein>
    <submittedName>
        <fullName evidence="1">Photosystem I P700 chlorophyll A apoprotein</fullName>
    </submittedName>
</protein>
<dbReference type="InterPro" id="IPR036408">
    <property type="entry name" value="PSI_PsaA/B_sf"/>
</dbReference>
<dbReference type="EMBL" id="CM001223">
    <property type="protein sequence ID" value="KEH22302.1"/>
    <property type="molecule type" value="Genomic_DNA"/>
</dbReference>
<reference evidence="2" key="3">
    <citation type="submission" date="2015-04" db="UniProtKB">
        <authorList>
            <consortium name="EnsemblPlants"/>
        </authorList>
    </citation>
    <scope>IDENTIFICATION</scope>
    <source>
        <strain evidence="2">cv. Jemalong A17</strain>
    </source>
</reference>
<dbReference type="EnsemblPlants" id="KEH22302">
    <property type="protein sequence ID" value="KEH22302"/>
    <property type="gene ID" value="MTR_7g039120"/>
</dbReference>
<reference evidence="1 3" key="2">
    <citation type="journal article" date="2014" name="BMC Genomics">
        <title>An improved genome release (version Mt4.0) for the model legume Medicago truncatula.</title>
        <authorList>
            <person name="Tang H."/>
            <person name="Krishnakumar V."/>
            <person name="Bidwell S."/>
            <person name="Rosen B."/>
            <person name="Chan A."/>
            <person name="Zhou S."/>
            <person name="Gentzbittel L."/>
            <person name="Childs K.L."/>
            <person name="Yandell M."/>
            <person name="Gundlach H."/>
            <person name="Mayer K.F."/>
            <person name="Schwartz D.C."/>
            <person name="Town C.D."/>
        </authorList>
    </citation>
    <scope>GENOME REANNOTATION</scope>
    <source>
        <strain evidence="1">A17</strain>
        <strain evidence="2 3">cv. Jemalong A17</strain>
    </source>
</reference>
<accession>A0A072TXZ0</accession>
<sequence>MTIYKRLKSKVEKELTRRWSLMVFASWFNYHKAATKLAWFQDVESMLNDHLAGFLGLGSLSWTGHQVHVSLSINQFLNAGVDPTFS</sequence>
<reference evidence="1 3" key="1">
    <citation type="journal article" date="2011" name="Nature">
        <title>The Medicago genome provides insight into the evolution of rhizobial symbioses.</title>
        <authorList>
            <person name="Young N.D."/>
            <person name="Debelle F."/>
            <person name="Oldroyd G.E."/>
            <person name="Geurts R."/>
            <person name="Cannon S.B."/>
            <person name="Udvardi M.K."/>
            <person name="Benedito V.A."/>
            <person name="Mayer K.F."/>
            <person name="Gouzy J."/>
            <person name="Schoof H."/>
            <person name="Van de Peer Y."/>
            <person name="Proost S."/>
            <person name="Cook D.R."/>
            <person name="Meyers B.C."/>
            <person name="Spannagl M."/>
            <person name="Cheung F."/>
            <person name="De Mita S."/>
            <person name="Krishnakumar V."/>
            <person name="Gundlach H."/>
            <person name="Zhou S."/>
            <person name="Mudge J."/>
            <person name="Bharti A.K."/>
            <person name="Murray J.D."/>
            <person name="Naoumkina M.A."/>
            <person name="Rosen B."/>
            <person name="Silverstein K.A."/>
            <person name="Tang H."/>
            <person name="Rombauts S."/>
            <person name="Zhao P.X."/>
            <person name="Zhou P."/>
            <person name="Barbe V."/>
            <person name="Bardou P."/>
            <person name="Bechner M."/>
            <person name="Bellec A."/>
            <person name="Berger A."/>
            <person name="Berges H."/>
            <person name="Bidwell S."/>
            <person name="Bisseling T."/>
            <person name="Choisne N."/>
            <person name="Couloux A."/>
            <person name="Denny R."/>
            <person name="Deshpande S."/>
            <person name="Dai X."/>
            <person name="Doyle J.J."/>
            <person name="Dudez A.M."/>
            <person name="Farmer A.D."/>
            <person name="Fouteau S."/>
            <person name="Franken C."/>
            <person name="Gibelin C."/>
            <person name="Gish J."/>
            <person name="Goldstein S."/>
            <person name="Gonzalez A.J."/>
            <person name="Green P.J."/>
            <person name="Hallab A."/>
            <person name="Hartog M."/>
            <person name="Hua A."/>
            <person name="Humphray S.J."/>
            <person name="Jeong D.H."/>
            <person name="Jing Y."/>
            <person name="Jocker A."/>
            <person name="Kenton S.M."/>
            <person name="Kim D.J."/>
            <person name="Klee K."/>
            <person name="Lai H."/>
            <person name="Lang C."/>
            <person name="Lin S."/>
            <person name="Macmil S.L."/>
            <person name="Magdelenat G."/>
            <person name="Matthews L."/>
            <person name="McCorrison J."/>
            <person name="Monaghan E.L."/>
            <person name="Mun J.H."/>
            <person name="Najar F.Z."/>
            <person name="Nicholson C."/>
            <person name="Noirot C."/>
            <person name="O'Bleness M."/>
            <person name="Paule C.R."/>
            <person name="Poulain J."/>
            <person name="Prion F."/>
            <person name="Qin B."/>
            <person name="Qu C."/>
            <person name="Retzel E.F."/>
            <person name="Riddle C."/>
            <person name="Sallet E."/>
            <person name="Samain S."/>
            <person name="Samson N."/>
            <person name="Sanders I."/>
            <person name="Saurat O."/>
            <person name="Scarpelli C."/>
            <person name="Schiex T."/>
            <person name="Segurens B."/>
            <person name="Severin A.J."/>
            <person name="Sherrier D.J."/>
            <person name="Shi R."/>
            <person name="Sims S."/>
            <person name="Singer S.R."/>
            <person name="Sinharoy S."/>
            <person name="Sterck L."/>
            <person name="Viollet A."/>
            <person name="Wang B.B."/>
            <person name="Wang K."/>
            <person name="Wang M."/>
            <person name="Wang X."/>
            <person name="Warfsmann J."/>
            <person name="Weissenbach J."/>
            <person name="White D.D."/>
            <person name="White J.D."/>
            <person name="Wiley G.B."/>
            <person name="Wincker P."/>
            <person name="Xing Y."/>
            <person name="Yang L."/>
            <person name="Yao Z."/>
            <person name="Ying F."/>
            <person name="Zhai J."/>
            <person name="Zhou L."/>
            <person name="Zuber A."/>
            <person name="Denarie J."/>
            <person name="Dixon R.A."/>
            <person name="May G.D."/>
            <person name="Schwartz D.C."/>
            <person name="Rogers J."/>
            <person name="Quetier F."/>
            <person name="Town C.D."/>
            <person name="Roe B.A."/>
        </authorList>
    </citation>
    <scope>NUCLEOTIDE SEQUENCE [LARGE SCALE GENOMIC DNA]</scope>
    <source>
        <strain evidence="1">A17</strain>
        <strain evidence="2 3">cv. Jemalong A17</strain>
    </source>
</reference>
<dbReference type="GO" id="GO:0015979">
    <property type="term" value="P:photosynthesis"/>
    <property type="evidence" value="ECO:0007669"/>
    <property type="project" value="InterPro"/>
</dbReference>
<organism evidence="1 3">
    <name type="scientific">Medicago truncatula</name>
    <name type="common">Barrel medic</name>
    <name type="synonym">Medicago tribuloides</name>
    <dbReference type="NCBI Taxonomy" id="3880"/>
    <lineage>
        <taxon>Eukaryota</taxon>
        <taxon>Viridiplantae</taxon>
        <taxon>Streptophyta</taxon>
        <taxon>Embryophyta</taxon>
        <taxon>Tracheophyta</taxon>
        <taxon>Spermatophyta</taxon>
        <taxon>Magnoliopsida</taxon>
        <taxon>eudicotyledons</taxon>
        <taxon>Gunneridae</taxon>
        <taxon>Pentapetalae</taxon>
        <taxon>rosids</taxon>
        <taxon>fabids</taxon>
        <taxon>Fabales</taxon>
        <taxon>Fabaceae</taxon>
        <taxon>Papilionoideae</taxon>
        <taxon>50 kb inversion clade</taxon>
        <taxon>NPAAA clade</taxon>
        <taxon>Hologalegina</taxon>
        <taxon>IRL clade</taxon>
        <taxon>Trifolieae</taxon>
        <taxon>Medicago</taxon>
    </lineage>
</organism>
<dbReference type="GO" id="GO:0016020">
    <property type="term" value="C:membrane"/>
    <property type="evidence" value="ECO:0007669"/>
    <property type="project" value="InterPro"/>
</dbReference>
<gene>
    <name evidence="1" type="ordered locus">MTR_7g039120</name>
</gene>
<dbReference type="STRING" id="3880.A0A072TXZ0"/>